<evidence type="ECO:0000256" key="4">
    <source>
        <dbReference type="ARBA" id="ARBA00022695"/>
    </source>
</evidence>
<dbReference type="Pfam" id="PF22640">
    <property type="entry name" value="ManC_GMP_beta-helix"/>
    <property type="match status" value="1"/>
</dbReference>
<dbReference type="EC" id="2.7.7.13" evidence="2"/>
<protein>
    <recommendedName>
        <fullName evidence="2">mannose-1-phosphate guanylyltransferase</fullName>
        <ecNumber evidence="2">2.7.7.13</ecNumber>
    </recommendedName>
</protein>
<dbReference type="InterPro" id="IPR001538">
    <property type="entry name" value="Man6P_isomerase-2_C"/>
</dbReference>
<keyword evidence="11" id="KW-0413">Isomerase</keyword>
<dbReference type="Proteomes" id="UP000023152">
    <property type="component" value="Unassembled WGS sequence"/>
</dbReference>
<keyword evidence="4 11" id="KW-0548">Nucleotidyltransferase</keyword>
<dbReference type="InterPro" id="IPR014710">
    <property type="entry name" value="RmlC-like_jellyroll"/>
</dbReference>
<reference evidence="11 12" key="1">
    <citation type="journal article" date="2013" name="Curr. Biol.">
        <title>The Genome of the Foraminiferan Reticulomyxa filosa.</title>
        <authorList>
            <person name="Glockner G."/>
            <person name="Hulsmann N."/>
            <person name="Schleicher M."/>
            <person name="Noegel A.A."/>
            <person name="Eichinger L."/>
            <person name="Gallinger C."/>
            <person name="Pawlowski J."/>
            <person name="Sierra R."/>
            <person name="Euteneuer U."/>
            <person name="Pillet L."/>
            <person name="Moustafa A."/>
            <person name="Platzer M."/>
            <person name="Groth M."/>
            <person name="Szafranski K."/>
            <person name="Schliwa M."/>
        </authorList>
    </citation>
    <scope>NUCLEOTIDE SEQUENCE [LARGE SCALE GENOMIC DNA]</scope>
</reference>
<evidence type="ECO:0000259" key="9">
    <source>
        <dbReference type="Pfam" id="PF01050"/>
    </source>
</evidence>
<dbReference type="CDD" id="cd02509">
    <property type="entry name" value="GDP-M1P_Guanylyltransferase"/>
    <property type="match status" value="1"/>
</dbReference>
<feature type="non-terminal residue" evidence="11">
    <location>
        <position position="1"/>
    </location>
</feature>
<evidence type="ECO:0000313" key="12">
    <source>
        <dbReference type="Proteomes" id="UP000023152"/>
    </source>
</evidence>
<feature type="domain" description="MannoseP isomerase/GMP-like beta-helix" evidence="10">
    <location>
        <begin position="259"/>
        <end position="309"/>
    </location>
</feature>
<dbReference type="Gene3D" id="2.60.120.10">
    <property type="entry name" value="Jelly Rolls"/>
    <property type="match status" value="1"/>
</dbReference>
<comment type="similarity">
    <text evidence="1">Belongs to the mannose-6-phosphate isomerase type 2 family.</text>
</comment>
<keyword evidence="12" id="KW-1185">Reference proteome</keyword>
<sequence>ETILRINEINNFKNLYVLTNAEHKFLIKQHLHEINLTNPNLICEPLSRNTAPAAALAAFDLIKKDPEAIMLLLPADHYIANKDQFLKLINLASEYAFQDKIVTFGMHPTSPEIGYGYIEQGEMTDSENNIYKIKQFVEKPNLEKAKSYIANGNYSWNSGIFIVKAKIYLEELKKYRPDIFSVCFETLNNSSINDNEIVINPEFFANSPNDSIDYAIMEHTDKGYVIRDYIGWTDIGSWDMVWSLNEKDKENNVCIGDIISKDCENSYIFSQTQSLLAVVGIRDLIVIKTGNATLIMPKSRAQDVKNLVNYIEDQKREEVNIDTLVPRPWGKYEVYADDPQFKVKRIIVKPGQKLSLQSHKHRSEHWVVVQGIATVTVENKVFKLKSNQSTYINAEELHRLENKHHEELHIIEVQTGTYFGEDDIVRYDDDYGRAKKS</sequence>
<dbReference type="GO" id="GO:0016853">
    <property type="term" value="F:isomerase activity"/>
    <property type="evidence" value="ECO:0007669"/>
    <property type="project" value="UniProtKB-KW"/>
</dbReference>
<dbReference type="InterPro" id="IPR051161">
    <property type="entry name" value="Mannose-6P_isomerase_type2"/>
</dbReference>
<dbReference type="InterPro" id="IPR005835">
    <property type="entry name" value="NTP_transferase_dom"/>
</dbReference>
<comment type="caution">
    <text evidence="11">The sequence shown here is derived from an EMBL/GenBank/DDBJ whole genome shotgun (WGS) entry which is preliminary data.</text>
</comment>
<dbReference type="SUPFAM" id="SSF51182">
    <property type="entry name" value="RmlC-like cupins"/>
    <property type="match status" value="1"/>
</dbReference>
<dbReference type="GO" id="GO:0005525">
    <property type="term" value="F:GTP binding"/>
    <property type="evidence" value="ECO:0007669"/>
    <property type="project" value="UniProtKB-KW"/>
</dbReference>
<name>X6N1I1_RETFI</name>
<dbReference type="NCBIfam" id="TIGR01479">
    <property type="entry name" value="GMP_PMI"/>
    <property type="match status" value="1"/>
</dbReference>
<dbReference type="InterPro" id="IPR011051">
    <property type="entry name" value="RmlC_Cupin_sf"/>
</dbReference>
<dbReference type="AlphaFoldDB" id="X6N1I1"/>
<dbReference type="PANTHER" id="PTHR46390:SF1">
    <property type="entry name" value="MANNOSE-1-PHOSPHATE GUANYLYLTRANSFERASE"/>
    <property type="match status" value="1"/>
</dbReference>
<evidence type="ECO:0000313" key="11">
    <source>
        <dbReference type="EMBL" id="ETO19594.1"/>
    </source>
</evidence>
<dbReference type="EMBL" id="ASPP01013491">
    <property type="protein sequence ID" value="ETO19594.1"/>
    <property type="molecule type" value="Genomic_DNA"/>
</dbReference>
<dbReference type="PANTHER" id="PTHR46390">
    <property type="entry name" value="MANNOSE-1-PHOSPHATE GUANYLYLTRANSFERASE"/>
    <property type="match status" value="1"/>
</dbReference>
<dbReference type="InterPro" id="IPR029044">
    <property type="entry name" value="Nucleotide-diphossugar_trans"/>
</dbReference>
<feature type="domain" description="Nucleotidyl transferase" evidence="8">
    <location>
        <begin position="10"/>
        <end position="250"/>
    </location>
</feature>
<proteinExistence type="inferred from homology"/>
<dbReference type="OrthoDB" id="5594057at2759"/>
<dbReference type="InterPro" id="IPR049577">
    <property type="entry name" value="GMPP_N"/>
</dbReference>
<evidence type="ECO:0000256" key="5">
    <source>
        <dbReference type="ARBA" id="ARBA00022741"/>
    </source>
</evidence>
<dbReference type="GO" id="GO:0009298">
    <property type="term" value="P:GDP-mannose biosynthetic process"/>
    <property type="evidence" value="ECO:0007669"/>
    <property type="project" value="TreeGrafter"/>
</dbReference>
<dbReference type="InterPro" id="IPR006375">
    <property type="entry name" value="Man1P_GuaTrfase/Man6P_Isoase"/>
</dbReference>
<evidence type="ECO:0000259" key="10">
    <source>
        <dbReference type="Pfam" id="PF22640"/>
    </source>
</evidence>
<keyword evidence="6" id="KW-0342">GTP-binding</keyword>
<dbReference type="Pfam" id="PF00483">
    <property type="entry name" value="NTP_transferase"/>
    <property type="match status" value="1"/>
</dbReference>
<evidence type="ECO:0000256" key="6">
    <source>
        <dbReference type="ARBA" id="ARBA00023134"/>
    </source>
</evidence>
<evidence type="ECO:0000256" key="3">
    <source>
        <dbReference type="ARBA" id="ARBA00022679"/>
    </source>
</evidence>
<dbReference type="CDD" id="cd02213">
    <property type="entry name" value="cupin_PMI_typeII_C"/>
    <property type="match status" value="1"/>
</dbReference>
<evidence type="ECO:0000256" key="7">
    <source>
        <dbReference type="ARBA" id="ARBA00047343"/>
    </source>
</evidence>
<evidence type="ECO:0000256" key="2">
    <source>
        <dbReference type="ARBA" id="ARBA00012387"/>
    </source>
</evidence>
<dbReference type="OMA" id="WSDLGNF"/>
<dbReference type="Gene3D" id="3.90.550.10">
    <property type="entry name" value="Spore Coat Polysaccharide Biosynthesis Protein SpsA, Chain A"/>
    <property type="match status" value="1"/>
</dbReference>
<accession>X6N1I1</accession>
<keyword evidence="3 11" id="KW-0808">Transferase</keyword>
<evidence type="ECO:0000256" key="1">
    <source>
        <dbReference type="ARBA" id="ARBA00006115"/>
    </source>
</evidence>
<feature type="domain" description="Mannose-6-phosphate isomerase type II C-terminal" evidence="9">
    <location>
        <begin position="315"/>
        <end position="429"/>
    </location>
</feature>
<organism evidence="11 12">
    <name type="scientific">Reticulomyxa filosa</name>
    <dbReference type="NCBI Taxonomy" id="46433"/>
    <lineage>
        <taxon>Eukaryota</taxon>
        <taxon>Sar</taxon>
        <taxon>Rhizaria</taxon>
        <taxon>Retaria</taxon>
        <taxon>Foraminifera</taxon>
        <taxon>Monothalamids</taxon>
        <taxon>Reticulomyxidae</taxon>
        <taxon>Reticulomyxa</taxon>
    </lineage>
</organism>
<dbReference type="InterPro" id="IPR054566">
    <property type="entry name" value="ManC/GMP-like_b-helix"/>
</dbReference>
<gene>
    <name evidence="11" type="ORF">RFI_17637</name>
</gene>
<keyword evidence="5" id="KW-0547">Nucleotide-binding</keyword>
<dbReference type="SUPFAM" id="SSF53448">
    <property type="entry name" value="Nucleotide-diphospho-sugar transferases"/>
    <property type="match status" value="1"/>
</dbReference>
<dbReference type="Pfam" id="PF01050">
    <property type="entry name" value="MannoseP_isomer"/>
    <property type="match status" value="1"/>
</dbReference>
<dbReference type="GO" id="GO:0004475">
    <property type="term" value="F:mannose-1-phosphate guanylyltransferase (GTP) activity"/>
    <property type="evidence" value="ECO:0007669"/>
    <property type="project" value="UniProtKB-EC"/>
</dbReference>
<comment type="catalytic activity">
    <reaction evidence="7">
        <text>alpha-D-mannose 1-phosphate + GTP + H(+) = GDP-alpha-D-mannose + diphosphate</text>
        <dbReference type="Rhea" id="RHEA:15229"/>
        <dbReference type="ChEBI" id="CHEBI:15378"/>
        <dbReference type="ChEBI" id="CHEBI:33019"/>
        <dbReference type="ChEBI" id="CHEBI:37565"/>
        <dbReference type="ChEBI" id="CHEBI:57527"/>
        <dbReference type="ChEBI" id="CHEBI:58409"/>
        <dbReference type="EC" id="2.7.7.13"/>
    </reaction>
</comment>
<evidence type="ECO:0000259" key="8">
    <source>
        <dbReference type="Pfam" id="PF00483"/>
    </source>
</evidence>
<dbReference type="GO" id="GO:0000271">
    <property type="term" value="P:polysaccharide biosynthetic process"/>
    <property type="evidence" value="ECO:0007669"/>
    <property type="project" value="InterPro"/>
</dbReference>